<feature type="compositionally biased region" description="Low complexity" evidence="1">
    <location>
        <begin position="98"/>
        <end position="108"/>
    </location>
</feature>
<accession>A0A2I2KPI4</accession>
<gene>
    <name evidence="2" type="ORF">FRACA_1970010</name>
</gene>
<protein>
    <submittedName>
        <fullName evidence="2">Uncharacterized protein</fullName>
    </submittedName>
</protein>
<keyword evidence="3" id="KW-1185">Reference proteome</keyword>
<sequence length="128" mass="13545">MVPTDRPARPRPAPGGDVDGQLRGLIGAGRSRLPPTSAMRARDVDRPTEADLADAERTVVLRRGPHPAPRPADGDGARAGAGRPRRGGARRPRRPDGRAWQNQQNQDQQDQDAVEAAPGAAGTSPVRS</sequence>
<dbReference type="EMBL" id="FZMO01000109">
    <property type="protein sequence ID" value="SNQ47583.1"/>
    <property type="molecule type" value="Genomic_DNA"/>
</dbReference>
<dbReference type="AlphaFoldDB" id="A0A2I2KPI4"/>
<feature type="compositionally biased region" description="Basic and acidic residues" evidence="1">
    <location>
        <begin position="40"/>
        <end position="59"/>
    </location>
</feature>
<dbReference type="RefSeq" id="WP_101831406.1">
    <property type="nucleotide sequence ID" value="NZ_FZMO01000109.1"/>
</dbReference>
<feature type="region of interest" description="Disordered" evidence="1">
    <location>
        <begin position="1"/>
        <end position="128"/>
    </location>
</feature>
<name>A0A2I2KPI4_9ACTN</name>
<feature type="compositionally biased region" description="Basic residues" evidence="1">
    <location>
        <begin position="83"/>
        <end position="93"/>
    </location>
</feature>
<proteinExistence type="predicted"/>
<dbReference type="OrthoDB" id="3218563at2"/>
<evidence type="ECO:0000256" key="1">
    <source>
        <dbReference type="SAM" id="MobiDB-lite"/>
    </source>
</evidence>
<dbReference type="Proteomes" id="UP000234331">
    <property type="component" value="Unassembled WGS sequence"/>
</dbReference>
<evidence type="ECO:0000313" key="2">
    <source>
        <dbReference type="EMBL" id="SNQ47583.1"/>
    </source>
</evidence>
<organism evidence="2 3">
    <name type="scientific">Frankia canadensis</name>
    <dbReference type="NCBI Taxonomy" id="1836972"/>
    <lineage>
        <taxon>Bacteria</taxon>
        <taxon>Bacillati</taxon>
        <taxon>Actinomycetota</taxon>
        <taxon>Actinomycetes</taxon>
        <taxon>Frankiales</taxon>
        <taxon>Frankiaceae</taxon>
        <taxon>Frankia</taxon>
    </lineage>
</organism>
<evidence type="ECO:0000313" key="3">
    <source>
        <dbReference type="Proteomes" id="UP000234331"/>
    </source>
</evidence>
<reference evidence="2 3" key="1">
    <citation type="submission" date="2017-06" db="EMBL/GenBank/DDBJ databases">
        <authorList>
            <person name="Kim H.J."/>
            <person name="Triplett B.A."/>
        </authorList>
    </citation>
    <scope>NUCLEOTIDE SEQUENCE [LARGE SCALE GENOMIC DNA]</scope>
    <source>
        <strain evidence="2">FRACA_ARgP5</strain>
    </source>
</reference>